<dbReference type="InterPro" id="IPR005467">
    <property type="entry name" value="His_kinase_dom"/>
</dbReference>
<evidence type="ECO:0000259" key="9">
    <source>
        <dbReference type="PROSITE" id="PS50109"/>
    </source>
</evidence>
<dbReference type="GO" id="GO:0016020">
    <property type="term" value="C:membrane"/>
    <property type="evidence" value="ECO:0007669"/>
    <property type="project" value="UniProtKB-SubCell"/>
</dbReference>
<dbReference type="InterPro" id="IPR050640">
    <property type="entry name" value="Bact_2-comp_sensor_kinase"/>
</dbReference>
<dbReference type="PROSITE" id="PS50885">
    <property type="entry name" value="HAMP"/>
    <property type="match status" value="1"/>
</dbReference>
<name>A0A3E2X234_9FIRM</name>
<evidence type="ECO:0000256" key="2">
    <source>
        <dbReference type="ARBA" id="ARBA00004370"/>
    </source>
</evidence>
<evidence type="ECO:0000256" key="4">
    <source>
        <dbReference type="ARBA" id="ARBA00022553"/>
    </source>
</evidence>
<feature type="domain" description="HAMP" evidence="10">
    <location>
        <begin position="342"/>
        <end position="394"/>
    </location>
</feature>
<dbReference type="EMBL" id="QVIA01000001">
    <property type="protein sequence ID" value="RGC35466.1"/>
    <property type="molecule type" value="Genomic_DNA"/>
</dbReference>
<keyword evidence="8" id="KW-0472">Membrane</keyword>
<protein>
    <recommendedName>
        <fullName evidence="3">histidine kinase</fullName>
        <ecNumber evidence="3">2.7.13.3</ecNumber>
    </recommendedName>
</protein>
<gene>
    <name evidence="11" type="ORF">DWX41_00270</name>
</gene>
<dbReference type="InterPro" id="IPR003660">
    <property type="entry name" value="HAMP_dom"/>
</dbReference>
<dbReference type="Pfam" id="PF00672">
    <property type="entry name" value="HAMP"/>
    <property type="match status" value="1"/>
</dbReference>
<keyword evidence="8" id="KW-1133">Transmembrane helix</keyword>
<evidence type="ECO:0000256" key="7">
    <source>
        <dbReference type="ARBA" id="ARBA00023012"/>
    </source>
</evidence>
<evidence type="ECO:0000256" key="8">
    <source>
        <dbReference type="SAM" id="Phobius"/>
    </source>
</evidence>
<dbReference type="EC" id="2.7.13.3" evidence="3"/>
<keyword evidence="4" id="KW-0597">Phosphoprotein</keyword>
<feature type="transmembrane region" description="Helical" evidence="8">
    <location>
        <begin position="320"/>
        <end position="340"/>
    </location>
</feature>
<dbReference type="SUPFAM" id="SSF55874">
    <property type="entry name" value="ATPase domain of HSP90 chaperone/DNA topoisomerase II/histidine kinase"/>
    <property type="match status" value="1"/>
</dbReference>
<evidence type="ECO:0000313" key="12">
    <source>
        <dbReference type="Proteomes" id="UP000261111"/>
    </source>
</evidence>
<evidence type="ECO:0000259" key="10">
    <source>
        <dbReference type="PROSITE" id="PS50885"/>
    </source>
</evidence>
<evidence type="ECO:0000313" key="11">
    <source>
        <dbReference type="EMBL" id="RGC35466.1"/>
    </source>
</evidence>
<dbReference type="SMART" id="SM00304">
    <property type="entry name" value="HAMP"/>
    <property type="match status" value="1"/>
</dbReference>
<evidence type="ECO:0000256" key="1">
    <source>
        <dbReference type="ARBA" id="ARBA00000085"/>
    </source>
</evidence>
<comment type="caution">
    <text evidence="11">The sequence shown here is derived from an EMBL/GenBank/DDBJ whole genome shotgun (WGS) entry which is preliminary data.</text>
</comment>
<comment type="catalytic activity">
    <reaction evidence="1">
        <text>ATP + protein L-histidine = ADP + protein N-phospho-L-histidine.</text>
        <dbReference type="EC" id="2.7.13.3"/>
    </reaction>
</comment>
<evidence type="ECO:0000256" key="3">
    <source>
        <dbReference type="ARBA" id="ARBA00012438"/>
    </source>
</evidence>
<dbReference type="PROSITE" id="PS50109">
    <property type="entry name" value="HIS_KIN"/>
    <property type="match status" value="1"/>
</dbReference>
<dbReference type="Gene3D" id="6.10.340.10">
    <property type="match status" value="1"/>
</dbReference>
<dbReference type="InterPro" id="IPR036890">
    <property type="entry name" value="HATPase_C_sf"/>
</dbReference>
<sequence length="618" mass="71748">MSFWNIQMRTGGKQNMAQKLIEKIRLWAKKLKIRSKFFIAYVSTMLLLILLLGGVFQYISVQVIFRNTASFTGEFLEQLSYNLENRTESLLETTYELMTDEAFLECIKAPEPQIKQEGTGKYRQNIRTLGNKHFSSSVPVTAFYVKGVGEQPAWWARYTKAFNDSNINQERAAEILEMAENRMGAKNTCWFLEEEENQVYLVRNMIDTKNQLGQVYGTVVFAIAQDFFRPIQSRNRMIDNESLVFENNESSMIYGDFQMEDGIDNRMSRKEDRYGNYISRILYQNESYIFAERIKNSTEWNIYCLIPEHVFMANAKSIKWYIMMIAVGAILVSLIFSYAVSRNLSRNIHYLERNMRKVEQGDFKVHIEPTSLDEIGMLCTRFNYMADKIEELIEAAYKEGQAKQRLKLQVLKAQINPHFLYNSLGSIQCMAKMEKQEHIAEMTAALIELLRASLSKNGEYHTVREEVEYIRNYFTLQKFRYEDKFAVEYCLCEGVQEYIMLDFILQPLVENAIFHGIEISKGNGIIRITSSVSEGKLRLTVEDNGVGMTQEKIKSILTVQEERYEGLNSIGVANVSQRIKQYFGEEYGLNYISEPGRGSIVEVWLPLFRTREEAQAGV</sequence>
<dbReference type="PANTHER" id="PTHR34220">
    <property type="entry name" value="SENSOR HISTIDINE KINASE YPDA"/>
    <property type="match status" value="1"/>
</dbReference>
<dbReference type="CDD" id="cd06225">
    <property type="entry name" value="HAMP"/>
    <property type="match status" value="1"/>
</dbReference>
<dbReference type="SMART" id="SM00387">
    <property type="entry name" value="HATPase_c"/>
    <property type="match status" value="1"/>
</dbReference>
<keyword evidence="6 11" id="KW-0418">Kinase</keyword>
<proteinExistence type="predicted"/>
<dbReference type="GO" id="GO:0000155">
    <property type="term" value="F:phosphorelay sensor kinase activity"/>
    <property type="evidence" value="ECO:0007669"/>
    <property type="project" value="InterPro"/>
</dbReference>
<dbReference type="SUPFAM" id="SSF158472">
    <property type="entry name" value="HAMP domain-like"/>
    <property type="match status" value="1"/>
</dbReference>
<keyword evidence="7" id="KW-0902">Two-component regulatory system</keyword>
<dbReference type="Gene3D" id="3.30.565.10">
    <property type="entry name" value="Histidine kinase-like ATPase, C-terminal domain"/>
    <property type="match status" value="1"/>
</dbReference>
<dbReference type="RefSeq" id="WP_025653819.1">
    <property type="nucleotide sequence ID" value="NZ_QVIA01000001.1"/>
</dbReference>
<feature type="transmembrane region" description="Helical" evidence="8">
    <location>
        <begin position="38"/>
        <end position="59"/>
    </location>
</feature>
<organism evidence="11 12">
    <name type="scientific">Hungatella hathewayi</name>
    <dbReference type="NCBI Taxonomy" id="154046"/>
    <lineage>
        <taxon>Bacteria</taxon>
        <taxon>Bacillati</taxon>
        <taxon>Bacillota</taxon>
        <taxon>Clostridia</taxon>
        <taxon>Lachnospirales</taxon>
        <taxon>Lachnospiraceae</taxon>
        <taxon>Hungatella</taxon>
    </lineage>
</organism>
<dbReference type="PANTHER" id="PTHR34220:SF7">
    <property type="entry name" value="SENSOR HISTIDINE KINASE YPDA"/>
    <property type="match status" value="1"/>
</dbReference>
<dbReference type="Pfam" id="PF06580">
    <property type="entry name" value="His_kinase"/>
    <property type="match status" value="1"/>
</dbReference>
<dbReference type="AlphaFoldDB" id="A0A3E2X234"/>
<dbReference type="Pfam" id="PF02518">
    <property type="entry name" value="HATPase_c"/>
    <property type="match status" value="1"/>
</dbReference>
<reference evidence="11 12" key="1">
    <citation type="submission" date="2018-08" db="EMBL/GenBank/DDBJ databases">
        <title>A genome reference for cultivated species of the human gut microbiota.</title>
        <authorList>
            <person name="Zou Y."/>
            <person name="Xue W."/>
            <person name="Luo G."/>
        </authorList>
    </citation>
    <scope>NUCLEOTIDE SEQUENCE [LARGE SCALE GENOMIC DNA]</scope>
    <source>
        <strain evidence="11 12">AF19-21</strain>
    </source>
</reference>
<comment type="subcellular location">
    <subcellularLocation>
        <location evidence="2">Membrane</location>
    </subcellularLocation>
</comment>
<dbReference type="InterPro" id="IPR003594">
    <property type="entry name" value="HATPase_dom"/>
</dbReference>
<dbReference type="InterPro" id="IPR010559">
    <property type="entry name" value="Sig_transdc_His_kin_internal"/>
</dbReference>
<keyword evidence="8" id="KW-0812">Transmembrane</keyword>
<evidence type="ECO:0000256" key="6">
    <source>
        <dbReference type="ARBA" id="ARBA00022777"/>
    </source>
</evidence>
<keyword evidence="5" id="KW-0808">Transferase</keyword>
<evidence type="ECO:0000256" key="5">
    <source>
        <dbReference type="ARBA" id="ARBA00022679"/>
    </source>
</evidence>
<dbReference type="Proteomes" id="UP000261111">
    <property type="component" value="Unassembled WGS sequence"/>
</dbReference>
<accession>A0A3E2X234</accession>
<feature type="domain" description="Histidine kinase" evidence="9">
    <location>
        <begin position="505"/>
        <end position="609"/>
    </location>
</feature>